<evidence type="ECO:0000313" key="1">
    <source>
        <dbReference type="EMBL" id="GEP41511.1"/>
    </source>
</evidence>
<accession>A0A512M574</accession>
<protein>
    <submittedName>
        <fullName evidence="1">Uncharacterized protein</fullName>
    </submittedName>
</protein>
<evidence type="ECO:0000313" key="2">
    <source>
        <dbReference type="Proteomes" id="UP000321577"/>
    </source>
</evidence>
<dbReference type="EMBL" id="BKAG01000003">
    <property type="protein sequence ID" value="GEP41511.1"/>
    <property type="molecule type" value="Genomic_DNA"/>
</dbReference>
<gene>
    <name evidence="1" type="ORF">BGE01nite_08020</name>
</gene>
<dbReference type="Pfam" id="PF18762">
    <property type="entry name" value="Kinase-PolyVal"/>
    <property type="match status" value="1"/>
</dbReference>
<comment type="caution">
    <text evidence="1">The sequence shown here is derived from an EMBL/GenBank/DDBJ whole genome shotgun (WGS) entry which is preliminary data.</text>
</comment>
<dbReference type="AlphaFoldDB" id="A0A512M574"/>
<name>A0A512M574_9BACT</name>
<dbReference type="Proteomes" id="UP000321577">
    <property type="component" value="Unassembled WGS sequence"/>
</dbReference>
<proteinExistence type="predicted"/>
<reference evidence="1 2" key="1">
    <citation type="submission" date="2019-07" db="EMBL/GenBank/DDBJ databases">
        <title>Whole genome shotgun sequence of Brevifollis gellanilyticus NBRC 108608.</title>
        <authorList>
            <person name="Hosoyama A."/>
            <person name="Uohara A."/>
            <person name="Ohji S."/>
            <person name="Ichikawa N."/>
        </authorList>
    </citation>
    <scope>NUCLEOTIDE SEQUENCE [LARGE SCALE GENOMIC DNA]</scope>
    <source>
        <strain evidence="1 2">NBRC 108608</strain>
    </source>
</reference>
<organism evidence="1 2">
    <name type="scientific">Brevifollis gellanilyticus</name>
    <dbReference type="NCBI Taxonomy" id="748831"/>
    <lineage>
        <taxon>Bacteria</taxon>
        <taxon>Pseudomonadati</taxon>
        <taxon>Verrucomicrobiota</taxon>
        <taxon>Verrucomicrobiia</taxon>
        <taxon>Verrucomicrobiales</taxon>
        <taxon>Verrucomicrobiaceae</taxon>
    </lineage>
</organism>
<keyword evidence="2" id="KW-1185">Reference proteome</keyword>
<sequence>MGRLGIPNDAALTGGGVCRIITCIEPHPSSSEPDAPVESDRNLGGSQELLRCAAQSLANAGASHHAGGAGESIDDEISALSNFANGVSIWMKAEAVREMLEANPMKGGKEHRVAFLVDQKRVFKVADARRLATESIFDYLTDLVLSNHYFDDDIQLEGFCQEGDRLLVITTQPYISGIHPDWTELRAGLARHKLCDPAPRSFGGNFIFDDGVLGEVDVFDLHPNNVIQDKNGWLNPIDAHFYFHDREARIAALSKLDLM</sequence>
<dbReference type="InterPro" id="IPR041055">
    <property type="entry name" value="Kinase-PolyVal"/>
</dbReference>